<dbReference type="InterPro" id="IPR011712">
    <property type="entry name" value="Sig_transdc_His_kin_sub3_dim/P"/>
</dbReference>
<organism evidence="4 5">
    <name type="scientific">Hymenobacter fastidiosus</name>
    <dbReference type="NCBI Taxonomy" id="486264"/>
    <lineage>
        <taxon>Bacteria</taxon>
        <taxon>Pseudomonadati</taxon>
        <taxon>Bacteroidota</taxon>
        <taxon>Cytophagia</taxon>
        <taxon>Cytophagales</taxon>
        <taxon>Hymenobacteraceae</taxon>
        <taxon>Hymenobacter</taxon>
    </lineage>
</organism>
<dbReference type="Gene3D" id="2.130.10.10">
    <property type="entry name" value="YVTN repeat-like/Quinoprotein amine dehydrogenase"/>
    <property type="match status" value="4"/>
</dbReference>
<dbReference type="Pfam" id="PF02518">
    <property type="entry name" value="HATPase_c"/>
    <property type="match status" value="1"/>
</dbReference>
<dbReference type="InterPro" id="IPR005467">
    <property type="entry name" value="His_kinase_dom"/>
</dbReference>
<keyword evidence="2" id="KW-1133">Transmembrane helix</keyword>
<evidence type="ECO:0000313" key="4">
    <source>
        <dbReference type="EMBL" id="GAA4009863.1"/>
    </source>
</evidence>
<dbReference type="SUPFAM" id="SSF63829">
    <property type="entry name" value="Calcium-dependent phosphotriesterase"/>
    <property type="match status" value="3"/>
</dbReference>
<dbReference type="InterPro" id="IPR003961">
    <property type="entry name" value="FN3_dom"/>
</dbReference>
<dbReference type="InterPro" id="IPR036890">
    <property type="entry name" value="HATPase_C_sf"/>
</dbReference>
<proteinExistence type="predicted"/>
<sequence length="1030" mass="114520">MNKSAVLGLRWGLLGLVFSLAGLGQAQSQPPPTLTFRTLTSTNGLSENSVYCMAQDLRGFLWLGTQDGLSRYDGSGVRVFRNDPQRLGSLSSNFILALTADRQGQIWVGTGGGGLSRYNPLTDRFRTFQHHADSSGSLTDNFVRAVFCDRQGRIWVGVEGGLERFDPKTGRFQLFRHRAAEPITERRNSIRTIAQDHRGRIWVGTGEGRVSFLNQSTGLLEAEARWVTSSAITVLCPAARGDLWVGTETDGLGYLPADGGTPRFFRPDSGRPNSLPGLTVRAIRRDAQGLIWVGTNNGLARYQPATASFSVYRHELAEPHSLADNVVLSLFQDRSGLLWAGTEGGVSSFEARPGVFTTYPISASVPGPVWAVAEDARGRVWVGTENEGLVCYDPVTKRRQQYRHDSRNPGSLSEDFVRALCFDGQGRLWIGTQSQGLDCLEPDAASFTHYRHQSGQPNSLSDDFIRSVSLDREGRLWVGTEAGLNRYEPGRKRFTTFRQQPGNSQSLGNNFVRAVHQDRRGLVWIGTSGGLCRYDPATQTFTTFRTDARTPTSLSSNFVRTILEDHAGQLWIGTEGGGFCRLDDPQTGRFTTFREPQGLPNDVVYGILEDAAHDLWLSTNNGLARFTPATAQFHTFDVRDGLPHDEFNAGAYHRGRSGQLYFGGVKGLMSFHPATVPTNAVPPVVVLTGFRKFNQPVELDTSITERRRITLSPRDYFFSLEFAALNYRLPDKNRYAYMLENFDPDWVQAGTRHEATYTNLDPGTYTFRVRAANNDGVWNPRGTSLVVVVQTPWYRTWWFRILISWVVFGLLFLAYQLRIRQVLALERVRHNIARDLHDDMGSTLSSISILSQIACNHQRQARPEQAAALLEQIGESSHRMLDAMDDIVWTINPAHDSLADVTARMRSFASDVLEARGIDLRFRTDPSVAGLKLTMRARREFFLLFKEAVNNLAKYARCQHATITLTCEKQRLVLLVQDDGVGFDPANPAQGGGNGMTNMRTRAATLHGELIITTAPGQGTTLQLAIPLKS</sequence>
<dbReference type="PANTHER" id="PTHR43547">
    <property type="entry name" value="TWO-COMPONENT HISTIDINE KINASE"/>
    <property type="match status" value="1"/>
</dbReference>
<evidence type="ECO:0000313" key="5">
    <source>
        <dbReference type="Proteomes" id="UP001500567"/>
    </source>
</evidence>
<dbReference type="InterPro" id="IPR011110">
    <property type="entry name" value="Reg_prop"/>
</dbReference>
<dbReference type="InterPro" id="IPR036116">
    <property type="entry name" value="FN3_sf"/>
</dbReference>
<dbReference type="PANTHER" id="PTHR43547:SF2">
    <property type="entry name" value="HYBRID SIGNAL TRANSDUCTION HISTIDINE KINASE C"/>
    <property type="match status" value="1"/>
</dbReference>
<dbReference type="CDD" id="cd00063">
    <property type="entry name" value="FN3"/>
    <property type="match status" value="1"/>
</dbReference>
<keyword evidence="2" id="KW-0472">Membrane</keyword>
<dbReference type="InterPro" id="IPR011123">
    <property type="entry name" value="Y_Y_Y"/>
</dbReference>
<dbReference type="InterPro" id="IPR003594">
    <property type="entry name" value="HATPase_dom"/>
</dbReference>
<dbReference type="CDD" id="cd00146">
    <property type="entry name" value="PKD"/>
    <property type="match status" value="1"/>
</dbReference>
<comment type="caution">
    <text evidence="4">The sequence shown here is derived from an EMBL/GenBank/DDBJ whole genome shotgun (WGS) entry which is preliminary data.</text>
</comment>
<protein>
    <recommendedName>
        <fullName evidence="3">Histidine kinase domain-containing protein</fullName>
    </recommendedName>
</protein>
<dbReference type="InterPro" id="IPR015943">
    <property type="entry name" value="WD40/YVTN_repeat-like_dom_sf"/>
</dbReference>
<dbReference type="Pfam" id="PF07494">
    <property type="entry name" value="Reg_prop"/>
    <property type="match status" value="11"/>
</dbReference>
<dbReference type="SUPFAM" id="SSF55874">
    <property type="entry name" value="ATPase domain of HSP90 chaperone/DNA topoisomerase II/histidine kinase"/>
    <property type="match status" value="1"/>
</dbReference>
<evidence type="ECO:0000259" key="3">
    <source>
        <dbReference type="PROSITE" id="PS50109"/>
    </source>
</evidence>
<evidence type="ECO:0000256" key="2">
    <source>
        <dbReference type="SAM" id="Phobius"/>
    </source>
</evidence>
<dbReference type="RefSeq" id="WP_345073093.1">
    <property type="nucleotide sequence ID" value="NZ_BAABDJ010000022.1"/>
</dbReference>
<feature type="domain" description="Histidine kinase" evidence="3">
    <location>
        <begin position="831"/>
        <end position="1030"/>
    </location>
</feature>
<dbReference type="InterPro" id="IPR013783">
    <property type="entry name" value="Ig-like_fold"/>
</dbReference>
<dbReference type="Gene3D" id="2.60.40.10">
    <property type="entry name" value="Immunoglobulins"/>
    <property type="match status" value="1"/>
</dbReference>
<dbReference type="SMART" id="SM00387">
    <property type="entry name" value="HATPase_c"/>
    <property type="match status" value="1"/>
</dbReference>
<dbReference type="SUPFAM" id="SSF49265">
    <property type="entry name" value="Fibronectin type III"/>
    <property type="match status" value="1"/>
</dbReference>
<accession>A0ABP7SCB9</accession>
<dbReference type="Gene3D" id="3.30.565.10">
    <property type="entry name" value="Histidine kinase-like ATPase, C-terminal domain"/>
    <property type="match status" value="1"/>
</dbReference>
<evidence type="ECO:0000256" key="1">
    <source>
        <dbReference type="ARBA" id="ARBA00022553"/>
    </source>
</evidence>
<dbReference type="Pfam" id="PF07730">
    <property type="entry name" value="HisKA_3"/>
    <property type="match status" value="1"/>
</dbReference>
<dbReference type="Pfam" id="PF07495">
    <property type="entry name" value="Y_Y_Y"/>
    <property type="match status" value="1"/>
</dbReference>
<gene>
    <name evidence="4" type="ORF">GCM10022408_22520</name>
</gene>
<keyword evidence="2" id="KW-0812">Transmembrane</keyword>
<dbReference type="PROSITE" id="PS50109">
    <property type="entry name" value="HIS_KIN"/>
    <property type="match status" value="1"/>
</dbReference>
<name>A0ABP7SCB9_9BACT</name>
<keyword evidence="1" id="KW-0597">Phosphoprotein</keyword>
<dbReference type="CDD" id="cd16917">
    <property type="entry name" value="HATPase_UhpB-NarQ-NarX-like"/>
    <property type="match status" value="1"/>
</dbReference>
<keyword evidence="5" id="KW-1185">Reference proteome</keyword>
<reference evidence="5" key="1">
    <citation type="journal article" date="2019" name="Int. J. Syst. Evol. Microbiol.">
        <title>The Global Catalogue of Microorganisms (GCM) 10K type strain sequencing project: providing services to taxonomists for standard genome sequencing and annotation.</title>
        <authorList>
            <consortium name="The Broad Institute Genomics Platform"/>
            <consortium name="The Broad Institute Genome Sequencing Center for Infectious Disease"/>
            <person name="Wu L."/>
            <person name="Ma J."/>
        </authorList>
    </citation>
    <scope>NUCLEOTIDE SEQUENCE [LARGE SCALE GENOMIC DNA]</scope>
    <source>
        <strain evidence="5">JCM 17224</strain>
    </source>
</reference>
<dbReference type="EMBL" id="BAABDJ010000022">
    <property type="protein sequence ID" value="GAA4009863.1"/>
    <property type="molecule type" value="Genomic_DNA"/>
</dbReference>
<feature type="transmembrane region" description="Helical" evidence="2">
    <location>
        <begin position="797"/>
        <end position="817"/>
    </location>
</feature>
<dbReference type="Proteomes" id="UP001500567">
    <property type="component" value="Unassembled WGS sequence"/>
</dbReference>
<dbReference type="Gene3D" id="1.20.5.1930">
    <property type="match status" value="1"/>
</dbReference>